<evidence type="ECO:0000259" key="1">
    <source>
        <dbReference type="Pfam" id="PF14479"/>
    </source>
</evidence>
<name>A0ABR3FIF0_9AGAR</name>
<sequence>MADFVGLSLDLFTLAIKAYEVLQQAIEFPESYSALVLKLDVELTRLQLWGKHSGITQGSLIPELIPLESLIDRVLKRLADLLQDTAKLKEKYGLQPVDEVASGGQGTGSHPKPIMQVRNILRAITELKPRKDTRNSNDDSGGGQVRTPDRLDRLRWAISSREKFDELVEEIRSYVNSLNELLQASQRATLRHDWERTEIKLVCAVDDPSDLLLVRQMADKNTVCQDMVTMASRKAIVANHANLAPTTDHGPIHVLQKEDFQLPSEYHSMTRCIVMYTPKTSLLPITLNNSYFLAEKKCFDVHISSEDKVALLTRLHRLMTLLHTSADSDRGMLPACIGYWSEDNSWCLVYRIPFLPSSTVPPQVEGSLTTAQPLSLLHLLQSSTFRPALERRLNLACGLAAVLSRLYGGQWLHKGIRSENIVFPWSSPSPFYDISRPVIVGFEYSRQYTEPASIDFVVQDFSQAISRHPDYQGDAVNRSGYRLSYDIYSFGLLLAEIAWWVPLEKIYQDVTRKKTASSSSKASVVEYDAPQARAFMEEIVRKVGKEMSFRVGTVYQKVIEWCLKQGRLAFVDDKELVVDFYSNVVVPLETISRIA</sequence>
<dbReference type="InterPro" id="IPR029498">
    <property type="entry name" value="HeLo_dom"/>
</dbReference>
<dbReference type="SUPFAM" id="SSF56112">
    <property type="entry name" value="Protein kinase-like (PK-like)"/>
    <property type="match status" value="1"/>
</dbReference>
<dbReference type="PANTHER" id="PTHR37542">
    <property type="entry name" value="HELO DOMAIN-CONTAINING PROTEIN-RELATED"/>
    <property type="match status" value="1"/>
</dbReference>
<dbReference type="EMBL" id="JBAHYK010000346">
    <property type="protein sequence ID" value="KAL0574988.1"/>
    <property type="molecule type" value="Genomic_DNA"/>
</dbReference>
<dbReference type="Pfam" id="PF14479">
    <property type="entry name" value="HeLo"/>
    <property type="match status" value="1"/>
</dbReference>
<comment type="caution">
    <text evidence="2">The sequence shown here is derived from an EMBL/GenBank/DDBJ whole genome shotgun (WGS) entry which is preliminary data.</text>
</comment>
<feature type="domain" description="Prion-inhibition and propagation HeLo" evidence="1">
    <location>
        <begin position="6"/>
        <end position="202"/>
    </location>
</feature>
<proteinExistence type="predicted"/>
<organism evidence="2 3">
    <name type="scientific">Marasmius crinis-equi</name>
    <dbReference type="NCBI Taxonomy" id="585013"/>
    <lineage>
        <taxon>Eukaryota</taxon>
        <taxon>Fungi</taxon>
        <taxon>Dikarya</taxon>
        <taxon>Basidiomycota</taxon>
        <taxon>Agaricomycotina</taxon>
        <taxon>Agaricomycetes</taxon>
        <taxon>Agaricomycetidae</taxon>
        <taxon>Agaricales</taxon>
        <taxon>Marasmiineae</taxon>
        <taxon>Marasmiaceae</taxon>
        <taxon>Marasmius</taxon>
    </lineage>
</organism>
<accession>A0ABR3FIF0</accession>
<gene>
    <name evidence="2" type="ORF">V5O48_006976</name>
</gene>
<dbReference type="PANTHER" id="PTHR37542:SF3">
    <property type="entry name" value="PRION-INHIBITION AND PROPAGATION HELO DOMAIN-CONTAINING PROTEIN"/>
    <property type="match status" value="1"/>
</dbReference>
<dbReference type="InterPro" id="IPR011009">
    <property type="entry name" value="Kinase-like_dom_sf"/>
</dbReference>
<evidence type="ECO:0000313" key="3">
    <source>
        <dbReference type="Proteomes" id="UP001465976"/>
    </source>
</evidence>
<dbReference type="Gene3D" id="1.20.120.1020">
    <property type="entry name" value="Prion-inhibition and propagation, HeLo domain"/>
    <property type="match status" value="1"/>
</dbReference>
<protein>
    <recommendedName>
        <fullName evidence="1">Prion-inhibition and propagation HeLo domain-containing protein</fullName>
    </recommendedName>
</protein>
<dbReference type="Gene3D" id="1.10.510.10">
    <property type="entry name" value="Transferase(Phosphotransferase) domain 1"/>
    <property type="match status" value="1"/>
</dbReference>
<keyword evidence="3" id="KW-1185">Reference proteome</keyword>
<dbReference type="InterPro" id="IPR038305">
    <property type="entry name" value="HeLo_sf"/>
</dbReference>
<dbReference type="Proteomes" id="UP001465976">
    <property type="component" value="Unassembled WGS sequence"/>
</dbReference>
<reference evidence="2 3" key="1">
    <citation type="submission" date="2024-02" db="EMBL/GenBank/DDBJ databases">
        <title>A draft genome for the cacao thread blight pathogen Marasmius crinis-equi.</title>
        <authorList>
            <person name="Cohen S.P."/>
            <person name="Baruah I.K."/>
            <person name="Amoako-Attah I."/>
            <person name="Bukari Y."/>
            <person name="Meinhardt L.W."/>
            <person name="Bailey B.A."/>
        </authorList>
    </citation>
    <scope>NUCLEOTIDE SEQUENCE [LARGE SCALE GENOMIC DNA]</scope>
    <source>
        <strain evidence="2 3">GH-76</strain>
    </source>
</reference>
<evidence type="ECO:0000313" key="2">
    <source>
        <dbReference type="EMBL" id="KAL0574988.1"/>
    </source>
</evidence>